<comment type="caution">
    <text evidence="1">The sequence shown here is derived from an EMBL/GenBank/DDBJ whole genome shotgun (WGS) entry which is preliminary data.</text>
</comment>
<protein>
    <submittedName>
        <fullName evidence="1">Uncharacterized protein</fullName>
    </submittedName>
</protein>
<evidence type="ECO:0000313" key="2">
    <source>
        <dbReference type="Proteomes" id="UP000677082"/>
    </source>
</evidence>
<proteinExistence type="predicted"/>
<reference evidence="1 2" key="1">
    <citation type="submission" date="2021-03" db="EMBL/GenBank/DDBJ databases">
        <title>Whole genome shotgun sequence of Actinoplanes toevensis NBRC 105298.</title>
        <authorList>
            <person name="Komaki H."/>
            <person name="Tamura T."/>
        </authorList>
    </citation>
    <scope>NUCLEOTIDE SEQUENCE [LARGE SCALE GENOMIC DNA]</scope>
    <source>
        <strain evidence="1 2">NBRC 105298</strain>
    </source>
</reference>
<dbReference type="Proteomes" id="UP000677082">
    <property type="component" value="Unassembled WGS sequence"/>
</dbReference>
<dbReference type="Pfam" id="PF21820">
    <property type="entry name" value="DUF6886"/>
    <property type="match status" value="1"/>
</dbReference>
<keyword evidence="2" id="KW-1185">Reference proteome</keyword>
<gene>
    <name evidence="1" type="ORF">Ato02nite_075430</name>
</gene>
<sequence>MRPAPGEVLHFSEDPTIERFAPHVAPTSAETTPYVWAVDARSAPSYWFPRQCPRAMAWVREGTTDADRDRIIGPGGGERVHAIEYTWWDAMRTTRLYAYRFAAEAFEPLASPAAEPHAMVSTEPVVPLGPPEPVGNLIDCHAAAGIQLRLLPNLWPFWDAVTAGTLGHSGIRLRNAAPRPEPDQSRYSTT</sequence>
<name>A0A919W8W5_9ACTN</name>
<dbReference type="AlphaFoldDB" id="A0A919W8W5"/>
<dbReference type="RefSeq" id="WP_213011449.1">
    <property type="nucleotide sequence ID" value="NZ_BOQN01000098.1"/>
</dbReference>
<organism evidence="1 2">
    <name type="scientific">Paractinoplanes toevensis</name>
    <dbReference type="NCBI Taxonomy" id="571911"/>
    <lineage>
        <taxon>Bacteria</taxon>
        <taxon>Bacillati</taxon>
        <taxon>Actinomycetota</taxon>
        <taxon>Actinomycetes</taxon>
        <taxon>Micromonosporales</taxon>
        <taxon>Micromonosporaceae</taxon>
        <taxon>Paractinoplanes</taxon>
    </lineage>
</organism>
<dbReference type="EMBL" id="BOQN01000098">
    <property type="protein sequence ID" value="GIM95750.1"/>
    <property type="molecule type" value="Genomic_DNA"/>
</dbReference>
<dbReference type="InterPro" id="IPR049253">
    <property type="entry name" value="DUF6886"/>
</dbReference>
<accession>A0A919W8W5</accession>
<evidence type="ECO:0000313" key="1">
    <source>
        <dbReference type="EMBL" id="GIM95750.1"/>
    </source>
</evidence>